<comment type="caution">
    <text evidence="1">The sequence shown here is derived from an EMBL/GenBank/DDBJ whole genome shotgun (WGS) entry which is preliminary data.</text>
</comment>
<dbReference type="EMBL" id="JAYMYQ010000011">
    <property type="protein sequence ID" value="KAK7305747.1"/>
    <property type="molecule type" value="Genomic_DNA"/>
</dbReference>
<dbReference type="AlphaFoldDB" id="A0AAN9PQ35"/>
<gene>
    <name evidence="1" type="ORF">VNO77_43657</name>
</gene>
<keyword evidence="2" id="KW-1185">Reference proteome</keyword>
<sequence length="89" mass="10222">MASLTKPNRKYSKHLSRRVLRSNRIGNLAFELEQSFRPKGSPIGLVFRKYPYNHTKVDRKERKLGARDAWVEANGNSILPAKLVLFVLA</sequence>
<proteinExistence type="predicted"/>
<dbReference type="Proteomes" id="UP001367508">
    <property type="component" value="Unassembled WGS sequence"/>
</dbReference>
<evidence type="ECO:0000313" key="2">
    <source>
        <dbReference type="Proteomes" id="UP001367508"/>
    </source>
</evidence>
<accession>A0AAN9PQ35</accession>
<reference evidence="1 2" key="1">
    <citation type="submission" date="2024-01" db="EMBL/GenBank/DDBJ databases">
        <title>The genomes of 5 underutilized Papilionoideae crops provide insights into root nodulation and disease resistanc.</title>
        <authorList>
            <person name="Jiang F."/>
        </authorList>
    </citation>
    <scope>NUCLEOTIDE SEQUENCE [LARGE SCALE GENOMIC DNA]</scope>
    <source>
        <strain evidence="1">LVBAO_FW01</strain>
        <tissue evidence="1">Leaves</tissue>
    </source>
</reference>
<protein>
    <submittedName>
        <fullName evidence="1">Uncharacterized protein</fullName>
    </submittedName>
</protein>
<evidence type="ECO:0000313" key="1">
    <source>
        <dbReference type="EMBL" id="KAK7305747.1"/>
    </source>
</evidence>
<name>A0AAN9PQ35_CANGL</name>
<organism evidence="1 2">
    <name type="scientific">Canavalia gladiata</name>
    <name type="common">Sword bean</name>
    <name type="synonym">Dolichos gladiatus</name>
    <dbReference type="NCBI Taxonomy" id="3824"/>
    <lineage>
        <taxon>Eukaryota</taxon>
        <taxon>Viridiplantae</taxon>
        <taxon>Streptophyta</taxon>
        <taxon>Embryophyta</taxon>
        <taxon>Tracheophyta</taxon>
        <taxon>Spermatophyta</taxon>
        <taxon>Magnoliopsida</taxon>
        <taxon>eudicotyledons</taxon>
        <taxon>Gunneridae</taxon>
        <taxon>Pentapetalae</taxon>
        <taxon>rosids</taxon>
        <taxon>fabids</taxon>
        <taxon>Fabales</taxon>
        <taxon>Fabaceae</taxon>
        <taxon>Papilionoideae</taxon>
        <taxon>50 kb inversion clade</taxon>
        <taxon>NPAAA clade</taxon>
        <taxon>indigoferoid/millettioid clade</taxon>
        <taxon>Phaseoleae</taxon>
        <taxon>Canavalia</taxon>
    </lineage>
</organism>